<keyword evidence="2" id="KW-1185">Reference proteome</keyword>
<comment type="caution">
    <text evidence="1">The sequence shown here is derived from an EMBL/GenBank/DDBJ whole genome shotgun (WGS) entry which is preliminary data.</text>
</comment>
<evidence type="ECO:0000313" key="1">
    <source>
        <dbReference type="EMBL" id="MDL2079610.1"/>
    </source>
</evidence>
<name>A0ABT7J4E3_9ACTN</name>
<evidence type="ECO:0000313" key="2">
    <source>
        <dbReference type="Proteomes" id="UP001241926"/>
    </source>
</evidence>
<gene>
    <name evidence="1" type="ORF">QNN03_24505</name>
</gene>
<organism evidence="1 2">
    <name type="scientific">Streptomyces fuscus</name>
    <dbReference type="NCBI Taxonomy" id="3048495"/>
    <lineage>
        <taxon>Bacteria</taxon>
        <taxon>Bacillati</taxon>
        <taxon>Actinomycetota</taxon>
        <taxon>Actinomycetes</taxon>
        <taxon>Kitasatosporales</taxon>
        <taxon>Streptomycetaceae</taxon>
        <taxon>Streptomyces</taxon>
    </lineage>
</organism>
<sequence length="173" mass="18722">MIGTIAEPEPRCCGRLVTTLELVAGPDPDRREASGLAVSVPPRLLAEEFGRGSVMRFEDVDFPAALTHEPTRRFLRETGLPEEHALFRLDLDAVLPTLTESHACDPTAELPADADRLIVLGHLDAPNVLLLHGETGTLHTWTPAAPIPHALTADVSVLAFALWLLHRDTAAHA</sequence>
<dbReference type="RefSeq" id="WP_250744429.1">
    <property type="nucleotide sequence ID" value="NZ_JASJUS010000025.1"/>
</dbReference>
<dbReference type="Proteomes" id="UP001241926">
    <property type="component" value="Unassembled WGS sequence"/>
</dbReference>
<protein>
    <submittedName>
        <fullName evidence="1">SUKH-4 family immunity protein</fullName>
    </submittedName>
</protein>
<proteinExistence type="predicted"/>
<dbReference type="Pfam" id="PF14435">
    <property type="entry name" value="SUKH-4"/>
    <property type="match status" value="1"/>
</dbReference>
<reference evidence="1 2" key="1">
    <citation type="submission" date="2023-05" db="EMBL/GenBank/DDBJ databases">
        <title>Streptomyces fuscus sp. nov., a brown-black pigment producing actinomyces isolated from dry sand of Sea duck farm.</title>
        <authorList>
            <person name="Xie J."/>
            <person name="Shen N."/>
        </authorList>
    </citation>
    <scope>NUCLEOTIDE SEQUENCE [LARGE SCALE GENOMIC DNA]</scope>
    <source>
        <strain evidence="1 2">GXMU-J15</strain>
    </source>
</reference>
<dbReference type="InterPro" id="IPR025851">
    <property type="entry name" value="SUKH-4"/>
</dbReference>
<accession>A0ABT7J4E3</accession>
<dbReference type="EMBL" id="JASJUS010000025">
    <property type="protein sequence ID" value="MDL2079610.1"/>
    <property type="molecule type" value="Genomic_DNA"/>
</dbReference>